<keyword evidence="2" id="KW-1185">Reference proteome</keyword>
<comment type="caution">
    <text evidence="1">The sequence shown here is derived from an EMBL/GenBank/DDBJ whole genome shotgun (WGS) entry which is preliminary data.</text>
</comment>
<accession>A0ACB8Q4J8</accession>
<name>A0ACB8Q4J8_9AGAM</name>
<evidence type="ECO:0000313" key="1">
    <source>
        <dbReference type="EMBL" id="KAI0026694.1"/>
    </source>
</evidence>
<proteinExistence type="predicted"/>
<sequence>MKLSLAFLSIISLLVASRTLALPPYYEHKHHPVLGRSVERPSTTSGKSNDQNGPGDPTGGLGDLPTTAEAVMSQGGGQGGQGPAILDDWLEFGRILSSGPTWTKPVGDAAWTGLTIVIATFLFSFFRCMGRKWDKMLDGGSGEDKNEC</sequence>
<dbReference type="Proteomes" id="UP000814128">
    <property type="component" value="Unassembled WGS sequence"/>
</dbReference>
<organism evidence="1 2">
    <name type="scientific">Vararia minispora EC-137</name>
    <dbReference type="NCBI Taxonomy" id="1314806"/>
    <lineage>
        <taxon>Eukaryota</taxon>
        <taxon>Fungi</taxon>
        <taxon>Dikarya</taxon>
        <taxon>Basidiomycota</taxon>
        <taxon>Agaricomycotina</taxon>
        <taxon>Agaricomycetes</taxon>
        <taxon>Russulales</taxon>
        <taxon>Lachnocladiaceae</taxon>
        <taxon>Vararia</taxon>
    </lineage>
</organism>
<reference evidence="1" key="1">
    <citation type="submission" date="2021-02" db="EMBL/GenBank/DDBJ databases">
        <authorList>
            <consortium name="DOE Joint Genome Institute"/>
            <person name="Ahrendt S."/>
            <person name="Looney B.P."/>
            <person name="Miyauchi S."/>
            <person name="Morin E."/>
            <person name="Drula E."/>
            <person name="Courty P.E."/>
            <person name="Chicoki N."/>
            <person name="Fauchery L."/>
            <person name="Kohler A."/>
            <person name="Kuo A."/>
            <person name="Labutti K."/>
            <person name="Pangilinan J."/>
            <person name="Lipzen A."/>
            <person name="Riley R."/>
            <person name="Andreopoulos W."/>
            <person name="He G."/>
            <person name="Johnson J."/>
            <person name="Barry K.W."/>
            <person name="Grigoriev I.V."/>
            <person name="Nagy L."/>
            <person name="Hibbett D."/>
            <person name="Henrissat B."/>
            <person name="Matheny P.B."/>
            <person name="Labbe J."/>
            <person name="Martin F."/>
        </authorList>
    </citation>
    <scope>NUCLEOTIDE SEQUENCE</scope>
    <source>
        <strain evidence="1">EC-137</strain>
    </source>
</reference>
<protein>
    <submittedName>
        <fullName evidence="1">Uncharacterized protein</fullName>
    </submittedName>
</protein>
<reference evidence="1" key="2">
    <citation type="journal article" date="2022" name="New Phytol.">
        <title>Evolutionary transition to the ectomycorrhizal habit in the genomes of a hyperdiverse lineage of mushroom-forming fungi.</title>
        <authorList>
            <person name="Looney B."/>
            <person name="Miyauchi S."/>
            <person name="Morin E."/>
            <person name="Drula E."/>
            <person name="Courty P.E."/>
            <person name="Kohler A."/>
            <person name="Kuo A."/>
            <person name="LaButti K."/>
            <person name="Pangilinan J."/>
            <person name="Lipzen A."/>
            <person name="Riley R."/>
            <person name="Andreopoulos W."/>
            <person name="He G."/>
            <person name="Johnson J."/>
            <person name="Nolan M."/>
            <person name="Tritt A."/>
            <person name="Barry K.W."/>
            <person name="Grigoriev I.V."/>
            <person name="Nagy L.G."/>
            <person name="Hibbett D."/>
            <person name="Henrissat B."/>
            <person name="Matheny P.B."/>
            <person name="Labbe J."/>
            <person name="Martin F.M."/>
        </authorList>
    </citation>
    <scope>NUCLEOTIDE SEQUENCE</scope>
    <source>
        <strain evidence="1">EC-137</strain>
    </source>
</reference>
<evidence type="ECO:0000313" key="2">
    <source>
        <dbReference type="Proteomes" id="UP000814128"/>
    </source>
</evidence>
<dbReference type="EMBL" id="MU274272">
    <property type="protein sequence ID" value="KAI0026694.1"/>
    <property type="molecule type" value="Genomic_DNA"/>
</dbReference>
<gene>
    <name evidence="1" type="ORF">K488DRAFT_92061</name>
</gene>